<dbReference type="Proteomes" id="UP000229459">
    <property type="component" value="Unassembled WGS sequence"/>
</dbReference>
<keyword evidence="3 6" id="KW-0687">Ribonucleoprotein</keyword>
<dbReference type="SUPFAM" id="SSF54768">
    <property type="entry name" value="dsRNA-binding domain-like"/>
    <property type="match status" value="1"/>
</dbReference>
<proteinExistence type="inferred from homology"/>
<evidence type="ECO:0000256" key="8">
    <source>
        <dbReference type="SAM" id="MobiDB-lite"/>
    </source>
</evidence>
<dbReference type="GO" id="GO:0003735">
    <property type="term" value="F:structural constituent of ribosome"/>
    <property type="evidence" value="ECO:0007669"/>
    <property type="project" value="UniProtKB-UniRule"/>
</dbReference>
<dbReference type="FunFam" id="3.30.230.10:FF:000002">
    <property type="entry name" value="30S ribosomal protein S5"/>
    <property type="match status" value="1"/>
</dbReference>
<dbReference type="InterPro" id="IPR000851">
    <property type="entry name" value="Ribosomal_uS5"/>
</dbReference>
<comment type="caution">
    <text evidence="10">The sequence shown here is derived from an EMBL/GenBank/DDBJ whole genome shotgun (WGS) entry which is preliminary data.</text>
</comment>
<evidence type="ECO:0000256" key="3">
    <source>
        <dbReference type="ARBA" id="ARBA00023274"/>
    </source>
</evidence>
<evidence type="ECO:0000256" key="4">
    <source>
        <dbReference type="ARBA" id="ARBA00035255"/>
    </source>
</evidence>
<sequence>MQPNNNQQRRNREPRQPKEFEEKVIEIKRVTQKKKGGNKISFSALVVIGDHKGRAAVGFNKAPDVMSAIQKSIGRAKKHIITIKRTGADTIPHEMFFKYKSASILLKPAPEGTGVIAGGPIRSVIEAFGIRNLVSKMMGSSNKTLNVYATFMALQSMQDSKSRINSQESNNTNEVKEGTKQEVANNKIKTEKQNQVQKPKTKEIIKKVKDEIKKPVKKTVAKKEIVKPIKKSAKNTTKKTVKKTSK</sequence>
<evidence type="ECO:0000313" key="10">
    <source>
        <dbReference type="EMBL" id="PIP53353.1"/>
    </source>
</evidence>
<evidence type="ECO:0000256" key="5">
    <source>
        <dbReference type="ARBA" id="ARBA00035519"/>
    </source>
</evidence>
<dbReference type="GO" id="GO:1990904">
    <property type="term" value="C:ribonucleoprotein complex"/>
    <property type="evidence" value="ECO:0007669"/>
    <property type="project" value="UniProtKB-UniRule"/>
</dbReference>
<dbReference type="AlphaFoldDB" id="A0A2H0B6N3"/>
<dbReference type="GO" id="GO:0005840">
    <property type="term" value="C:ribosome"/>
    <property type="evidence" value="ECO:0007669"/>
    <property type="project" value="UniProtKB-KW"/>
</dbReference>
<feature type="compositionally biased region" description="Basic and acidic residues" evidence="8">
    <location>
        <begin position="10"/>
        <end position="21"/>
    </location>
</feature>
<dbReference type="Gene3D" id="3.30.160.20">
    <property type="match status" value="1"/>
</dbReference>
<evidence type="ECO:0000256" key="6">
    <source>
        <dbReference type="PROSITE-ProRule" id="PRU00268"/>
    </source>
</evidence>
<feature type="region of interest" description="Disordered" evidence="8">
    <location>
        <begin position="1"/>
        <end position="21"/>
    </location>
</feature>
<dbReference type="Gene3D" id="3.30.230.10">
    <property type="match status" value="1"/>
</dbReference>
<dbReference type="Pfam" id="PF03719">
    <property type="entry name" value="Ribosomal_S5_C"/>
    <property type="match status" value="1"/>
</dbReference>
<protein>
    <recommendedName>
        <fullName evidence="4">Small ribosomal subunit protein uS5</fullName>
    </recommendedName>
    <alternativeName>
        <fullName evidence="5">30S ribosomal protein S5</fullName>
    </alternativeName>
</protein>
<dbReference type="GO" id="GO:0006412">
    <property type="term" value="P:translation"/>
    <property type="evidence" value="ECO:0007669"/>
    <property type="project" value="InterPro"/>
</dbReference>
<evidence type="ECO:0000256" key="1">
    <source>
        <dbReference type="ARBA" id="ARBA00008945"/>
    </source>
</evidence>
<name>A0A2H0B6N3_9BACT</name>
<dbReference type="SUPFAM" id="SSF54211">
    <property type="entry name" value="Ribosomal protein S5 domain 2-like"/>
    <property type="match status" value="1"/>
</dbReference>
<gene>
    <name evidence="10" type="ORF">COX08_01470</name>
</gene>
<dbReference type="EMBL" id="PCSR01000033">
    <property type="protein sequence ID" value="PIP53353.1"/>
    <property type="molecule type" value="Genomic_DNA"/>
</dbReference>
<dbReference type="PANTHER" id="PTHR48277">
    <property type="entry name" value="MITOCHONDRIAL RIBOSOMAL PROTEIN S5"/>
    <property type="match status" value="1"/>
</dbReference>
<evidence type="ECO:0000256" key="2">
    <source>
        <dbReference type="ARBA" id="ARBA00022980"/>
    </source>
</evidence>
<dbReference type="InterPro" id="IPR020568">
    <property type="entry name" value="Ribosomal_Su5_D2-typ_SF"/>
</dbReference>
<reference evidence="10 11" key="1">
    <citation type="submission" date="2017-09" db="EMBL/GenBank/DDBJ databases">
        <title>Depth-based differentiation of microbial function through sediment-hosted aquifers and enrichment of novel symbionts in the deep terrestrial subsurface.</title>
        <authorList>
            <person name="Probst A.J."/>
            <person name="Ladd B."/>
            <person name="Jarett J.K."/>
            <person name="Geller-Mcgrath D.E."/>
            <person name="Sieber C.M."/>
            <person name="Emerson J.B."/>
            <person name="Anantharaman K."/>
            <person name="Thomas B.C."/>
            <person name="Malmstrom R."/>
            <person name="Stieglmeier M."/>
            <person name="Klingl A."/>
            <person name="Woyke T."/>
            <person name="Ryan C.M."/>
            <person name="Banfield J.F."/>
        </authorList>
    </citation>
    <scope>NUCLEOTIDE SEQUENCE [LARGE SCALE GENOMIC DNA]</scope>
    <source>
        <strain evidence="10">CG23_combo_of_CG06-09_8_20_14_all_34_8</strain>
    </source>
</reference>
<dbReference type="Pfam" id="PF00333">
    <property type="entry name" value="Ribosomal_S5"/>
    <property type="match status" value="1"/>
</dbReference>
<accession>A0A2H0B6N3</accession>
<comment type="similarity">
    <text evidence="1 7">Belongs to the universal ribosomal protein uS5 family.</text>
</comment>
<evidence type="ECO:0000313" key="11">
    <source>
        <dbReference type="Proteomes" id="UP000229459"/>
    </source>
</evidence>
<feature type="domain" description="S5 DRBM" evidence="9">
    <location>
        <begin position="20"/>
        <end position="83"/>
    </location>
</feature>
<dbReference type="InterPro" id="IPR014721">
    <property type="entry name" value="Ribsml_uS5_D2-typ_fold_subgr"/>
</dbReference>
<dbReference type="GO" id="GO:0003723">
    <property type="term" value="F:RNA binding"/>
    <property type="evidence" value="ECO:0007669"/>
    <property type="project" value="InterPro"/>
</dbReference>
<organism evidence="10 11">
    <name type="scientific">Candidatus Beckwithbacteria bacterium CG23_combo_of_CG06-09_8_20_14_all_34_8</name>
    <dbReference type="NCBI Taxonomy" id="1974497"/>
    <lineage>
        <taxon>Bacteria</taxon>
        <taxon>Candidatus Beckwithiibacteriota</taxon>
    </lineage>
</organism>
<dbReference type="InterPro" id="IPR013810">
    <property type="entry name" value="Ribosomal_uS5_N"/>
</dbReference>
<feature type="region of interest" description="Disordered" evidence="8">
    <location>
        <begin position="160"/>
        <end position="201"/>
    </location>
</feature>
<dbReference type="GO" id="GO:0005737">
    <property type="term" value="C:cytoplasm"/>
    <property type="evidence" value="ECO:0007669"/>
    <property type="project" value="UniProtKB-ARBA"/>
</dbReference>
<feature type="compositionally biased region" description="Polar residues" evidence="8">
    <location>
        <begin position="160"/>
        <end position="173"/>
    </location>
</feature>
<evidence type="ECO:0000259" key="9">
    <source>
        <dbReference type="PROSITE" id="PS50881"/>
    </source>
</evidence>
<keyword evidence="2 6" id="KW-0689">Ribosomal protein</keyword>
<dbReference type="PANTHER" id="PTHR48277:SF1">
    <property type="entry name" value="MITOCHONDRIAL RIBOSOMAL PROTEIN S5"/>
    <property type="match status" value="1"/>
</dbReference>
<dbReference type="InterPro" id="IPR005324">
    <property type="entry name" value="Ribosomal_uS5_C"/>
</dbReference>
<dbReference type="PROSITE" id="PS50881">
    <property type="entry name" value="S5_DSRBD"/>
    <property type="match status" value="1"/>
</dbReference>
<evidence type="ECO:0000256" key="7">
    <source>
        <dbReference type="RuleBase" id="RU003823"/>
    </source>
</evidence>